<dbReference type="Pfam" id="PF20050">
    <property type="entry name" value="DUF6452"/>
    <property type="match status" value="1"/>
</dbReference>
<dbReference type="AlphaFoldDB" id="A0A0Q9ZKQ7"/>
<dbReference type="OrthoDB" id="663527at2"/>
<name>A0A0Q9ZKQ7_9FLAO</name>
<protein>
    <submittedName>
        <fullName evidence="1">Uncharacterized protein</fullName>
    </submittedName>
</protein>
<dbReference type="Proteomes" id="UP000051643">
    <property type="component" value="Unassembled WGS sequence"/>
</dbReference>
<keyword evidence="2" id="KW-1185">Reference proteome</keyword>
<accession>A0A0Q9ZKQ7</accession>
<dbReference type="RefSeq" id="WP_057481092.1">
    <property type="nucleotide sequence ID" value="NZ_BMWR01000009.1"/>
</dbReference>
<reference evidence="1" key="1">
    <citation type="submission" date="2015-10" db="EMBL/GenBank/DDBJ databases">
        <title>Draft genome sequence of Salegentibacter mishustinae KCTC 12263.</title>
        <authorList>
            <person name="Lin W."/>
            <person name="Zheng Q."/>
        </authorList>
    </citation>
    <scope>NUCLEOTIDE SEQUENCE [LARGE SCALE GENOMIC DNA]</scope>
    <source>
        <strain evidence="1">KCTC 12263</strain>
    </source>
</reference>
<evidence type="ECO:0000313" key="2">
    <source>
        <dbReference type="Proteomes" id="UP000051643"/>
    </source>
</evidence>
<dbReference type="InterPro" id="IPR045607">
    <property type="entry name" value="DUF6452"/>
</dbReference>
<sequence>MKTKYLKNLFFIGGLLMLFLGCQRDDICPEATQTTPLMVVRFYDAEERDNPASPTNLSIRSTVSDSIKTLYQRISVDSILIPLRTDQNATSYIFTLFDSDPDEEEEDEDEEFTPDTDTLTFTYGTEEIYLNRACAYKVIYNSLKLTIEGGEDGQWIDSYIIEEPNIEDETQAHINIFF</sequence>
<comment type="caution">
    <text evidence="1">The sequence shown here is derived from an EMBL/GenBank/DDBJ whole genome shotgun (WGS) entry which is preliminary data.</text>
</comment>
<dbReference type="STRING" id="270918.APR42_14935"/>
<dbReference type="PROSITE" id="PS51257">
    <property type="entry name" value="PROKAR_LIPOPROTEIN"/>
    <property type="match status" value="1"/>
</dbReference>
<dbReference type="EMBL" id="LKTP01000004">
    <property type="protein sequence ID" value="KRG29732.1"/>
    <property type="molecule type" value="Genomic_DNA"/>
</dbReference>
<organism evidence="1 2">
    <name type="scientific">Salegentibacter mishustinae</name>
    <dbReference type="NCBI Taxonomy" id="270918"/>
    <lineage>
        <taxon>Bacteria</taxon>
        <taxon>Pseudomonadati</taxon>
        <taxon>Bacteroidota</taxon>
        <taxon>Flavobacteriia</taxon>
        <taxon>Flavobacteriales</taxon>
        <taxon>Flavobacteriaceae</taxon>
        <taxon>Salegentibacter</taxon>
    </lineage>
</organism>
<evidence type="ECO:0000313" key="1">
    <source>
        <dbReference type="EMBL" id="KRG29732.1"/>
    </source>
</evidence>
<proteinExistence type="predicted"/>
<gene>
    <name evidence="1" type="ORF">APR42_14935</name>
</gene>